<dbReference type="Gene3D" id="3.90.1720.10">
    <property type="entry name" value="endopeptidase domain like (from Nostoc punctiforme)"/>
    <property type="match status" value="1"/>
</dbReference>
<evidence type="ECO:0000259" key="2">
    <source>
        <dbReference type="PROSITE" id="PS51781"/>
    </source>
</evidence>
<name>A0AAE3D6X6_9FIRM</name>
<sequence length="257" mass="27821">MGVRVGSARSNENGGVNGGKAGDQTGREVSTQSWYLHSKGWIVIRAKSPAVREAIAKNMEAACQNNNIGYCQGHRGTATAAAKPYTYDLSKVNTAVETDCSELVRCCVLYAGIHVNGFSTANEVDELKQTGQFYILEENKYCKAADYLLRGDILVTKTKGHTVVVLDNGSKSSQNKKVEAAQKKDVSISGTYKTTVDLNLRAGAGTTKDILVTIPKGTAVSCYGYYSPYKGKPWYYVKTTVKGVAYTGFCSSAYLKR</sequence>
<comment type="caution">
    <text evidence="3">The sequence shown here is derived from an EMBL/GenBank/DDBJ whole genome shotgun (WGS) entry which is preliminary data.</text>
</comment>
<keyword evidence="4" id="KW-1185">Reference proteome</keyword>
<gene>
    <name evidence="3" type="ORF">LKD75_00500</name>
</gene>
<organism evidence="3 4">
    <name type="scientific">Waltera acetigignens</name>
    <dbReference type="NCBI Taxonomy" id="2981769"/>
    <lineage>
        <taxon>Bacteria</taxon>
        <taxon>Bacillati</taxon>
        <taxon>Bacillota</taxon>
        <taxon>Clostridia</taxon>
        <taxon>Lachnospirales</taxon>
        <taxon>Lachnospiraceae</taxon>
        <taxon>Waltera</taxon>
    </lineage>
</organism>
<evidence type="ECO:0000256" key="1">
    <source>
        <dbReference type="SAM" id="MobiDB-lite"/>
    </source>
</evidence>
<dbReference type="AlphaFoldDB" id="A0AAE3D6X6"/>
<dbReference type="InterPro" id="IPR057370">
    <property type="entry name" value="ELLD"/>
</dbReference>
<dbReference type="Proteomes" id="UP001197795">
    <property type="component" value="Unassembled WGS sequence"/>
</dbReference>
<protein>
    <submittedName>
        <fullName evidence="3">SH3 domain-containing protein</fullName>
    </submittedName>
</protein>
<dbReference type="RefSeq" id="WP_227731813.1">
    <property type="nucleotide sequence ID" value="NZ_JAJEPV010000001.1"/>
</dbReference>
<feature type="domain" description="SH3b" evidence="2">
    <location>
        <begin position="187"/>
        <end position="257"/>
    </location>
</feature>
<feature type="region of interest" description="Disordered" evidence="1">
    <location>
        <begin position="1"/>
        <end position="26"/>
    </location>
</feature>
<dbReference type="PROSITE" id="PS51781">
    <property type="entry name" value="SH3B"/>
    <property type="match status" value="1"/>
</dbReference>
<evidence type="ECO:0000313" key="3">
    <source>
        <dbReference type="EMBL" id="MCC2118080.1"/>
    </source>
</evidence>
<accession>A0AAE3D6X6</accession>
<reference evidence="3 4" key="1">
    <citation type="submission" date="2021-10" db="EMBL/GenBank/DDBJ databases">
        <title>Anaerobic single-cell dispensing facilitates the cultivation of human gut bacteria.</title>
        <authorList>
            <person name="Afrizal A."/>
        </authorList>
    </citation>
    <scope>NUCLEOTIDE SEQUENCE [LARGE SCALE GENOMIC DNA]</scope>
    <source>
        <strain evidence="3 4">CLA-AA-H273</strain>
    </source>
</reference>
<dbReference type="InterPro" id="IPR003646">
    <property type="entry name" value="SH3-like_bac-type"/>
</dbReference>
<proteinExistence type="predicted"/>
<evidence type="ECO:0000313" key="4">
    <source>
        <dbReference type="Proteomes" id="UP001197795"/>
    </source>
</evidence>
<dbReference type="Gene3D" id="2.30.30.40">
    <property type="entry name" value="SH3 Domains"/>
    <property type="match status" value="1"/>
</dbReference>
<dbReference type="EMBL" id="JAJEPV010000001">
    <property type="protein sequence ID" value="MCC2118080.1"/>
    <property type="molecule type" value="Genomic_DNA"/>
</dbReference>
<dbReference type="Pfam" id="PF25309">
    <property type="entry name" value="ELLD"/>
    <property type="match status" value="1"/>
</dbReference>